<accession>A0A448XCI8</accession>
<feature type="compositionally biased region" description="Polar residues" evidence="1">
    <location>
        <begin position="206"/>
        <end position="219"/>
    </location>
</feature>
<name>A0A448XCI8_9PLAT</name>
<protein>
    <recommendedName>
        <fullName evidence="2">Suppressor of fused C-terminal domain-containing protein</fullName>
    </recommendedName>
</protein>
<dbReference type="GO" id="GO:0005737">
    <property type="term" value="C:cytoplasm"/>
    <property type="evidence" value="ECO:0007669"/>
    <property type="project" value="TreeGrafter"/>
</dbReference>
<proteinExistence type="predicted"/>
<feature type="region of interest" description="Disordered" evidence="1">
    <location>
        <begin position="192"/>
        <end position="220"/>
    </location>
</feature>
<evidence type="ECO:0000256" key="1">
    <source>
        <dbReference type="SAM" id="MobiDB-lite"/>
    </source>
</evidence>
<dbReference type="PANTHER" id="PTHR10928:SF2">
    <property type="entry name" value="SUPPRESSOR OF FUSED HOMOLOG"/>
    <property type="match status" value="1"/>
</dbReference>
<dbReference type="Proteomes" id="UP000784294">
    <property type="component" value="Unassembled WGS sequence"/>
</dbReference>
<feature type="region of interest" description="Disordered" evidence="1">
    <location>
        <begin position="488"/>
        <end position="507"/>
    </location>
</feature>
<feature type="compositionally biased region" description="Polar residues" evidence="1">
    <location>
        <begin position="563"/>
        <end position="577"/>
    </location>
</feature>
<feature type="region of interest" description="Disordered" evidence="1">
    <location>
        <begin position="100"/>
        <end position="130"/>
    </location>
</feature>
<feature type="compositionally biased region" description="Low complexity" evidence="1">
    <location>
        <begin position="120"/>
        <end position="130"/>
    </location>
</feature>
<keyword evidence="4" id="KW-1185">Reference proteome</keyword>
<feature type="compositionally biased region" description="Low complexity" evidence="1">
    <location>
        <begin position="193"/>
        <end position="205"/>
    </location>
</feature>
<dbReference type="Pfam" id="PF12470">
    <property type="entry name" value="SUFU_C"/>
    <property type="match status" value="1"/>
</dbReference>
<feature type="compositionally biased region" description="Low complexity" evidence="1">
    <location>
        <begin position="518"/>
        <end position="539"/>
    </location>
</feature>
<evidence type="ECO:0000259" key="2">
    <source>
        <dbReference type="Pfam" id="PF12470"/>
    </source>
</evidence>
<dbReference type="InterPro" id="IPR038489">
    <property type="entry name" value="SUFU_C_sf"/>
</dbReference>
<feature type="domain" description="Suppressor of fused C-terminal" evidence="2">
    <location>
        <begin position="206"/>
        <end position="342"/>
    </location>
</feature>
<evidence type="ECO:0000313" key="4">
    <source>
        <dbReference type="Proteomes" id="UP000784294"/>
    </source>
</evidence>
<reference evidence="3" key="1">
    <citation type="submission" date="2018-11" db="EMBL/GenBank/DDBJ databases">
        <authorList>
            <consortium name="Pathogen Informatics"/>
        </authorList>
    </citation>
    <scope>NUCLEOTIDE SEQUENCE</scope>
</reference>
<dbReference type="AlphaFoldDB" id="A0A448XCI8"/>
<organism evidence="3 4">
    <name type="scientific">Protopolystoma xenopodis</name>
    <dbReference type="NCBI Taxonomy" id="117903"/>
    <lineage>
        <taxon>Eukaryota</taxon>
        <taxon>Metazoa</taxon>
        <taxon>Spiralia</taxon>
        <taxon>Lophotrochozoa</taxon>
        <taxon>Platyhelminthes</taxon>
        <taxon>Monogenea</taxon>
        <taxon>Polyopisthocotylea</taxon>
        <taxon>Polystomatidea</taxon>
        <taxon>Polystomatidae</taxon>
        <taxon>Protopolystoma</taxon>
    </lineage>
</organism>
<gene>
    <name evidence="3" type="ORF">PXEA_LOCUS27069</name>
</gene>
<dbReference type="InterPro" id="IPR024314">
    <property type="entry name" value="SUFU_C"/>
</dbReference>
<feature type="compositionally biased region" description="Polar residues" evidence="1">
    <location>
        <begin position="585"/>
        <end position="595"/>
    </location>
</feature>
<feature type="region of interest" description="Disordered" evidence="1">
    <location>
        <begin position="563"/>
        <end position="595"/>
    </location>
</feature>
<dbReference type="InterPro" id="IPR007768">
    <property type="entry name" value="Suppressor_of_fused"/>
</dbReference>
<comment type="caution">
    <text evidence="3">The sequence shown here is derived from an EMBL/GenBank/DDBJ whole genome shotgun (WGS) entry which is preliminary data.</text>
</comment>
<feature type="region of interest" description="Disordered" evidence="1">
    <location>
        <begin position="515"/>
        <end position="539"/>
    </location>
</feature>
<sequence length="675" mass="70849">MFCGTYRLGMPLNADSEGLLFIFLIVLPISAKIHFEEPNSDRGLVDSDGDVAMTATSELGQSGPSVELGVMTVDDEFIDVVGDGDSLTTIYPSTIPATPAAGMSMRPGGSTWNTSAACEPNDTSTSNSTLSNHTPLNCFWPAYPSGLAPATKHASGPGSAGSAPCTPLAQLSLSSPGATAAAASFSILDASRGRSSAGSSRGPSSIPTSAAEGSSTSLELVSDPTPAFRTWLSGADVWLDIEAARVLRLAVTDRLRHGRHFTFVDAQRPNCAVSLVPAGLPGSEVSASRPMCAQGNWLQIYIPDDFLSQIEADFAKCLPEPSHMDNLVLPVVFRWHKHCLRLCLVDSLPFDLEVAEKIPTIPIPSSTSNLSHPPLLSSSSPSTSVSCQPFSFCATKPVQSNVSRLLPPNQAGAGIRAIRCPETNANSDGIPVANSASESIRGSNSLISGSTPQIPRFLPGHIPPPAVLASWMGQMQTAPLPNQSAIVCSSTTPLSQPGPDHHHAHPHYPYQLIQPHAQQQQQQQTGSQPGLTLLGSGPESSLLSNRLLSRLPNLDSNISEAYSRPSTLDASLTTSKVPSAHGNDFVQSRPQGTPPKNVSTNVGYPPADPAAAYSGLLAGFWQMFMMMANTNSSMTDNQPMGLSGTSGPPTNDMNAAAACAEAFIHGLYPTNKTNI</sequence>
<evidence type="ECO:0000313" key="3">
    <source>
        <dbReference type="EMBL" id="VEL33629.1"/>
    </source>
</evidence>
<dbReference type="Gene3D" id="3.30.1360.230">
    <property type="entry name" value="Sufu, C-terminal domain"/>
    <property type="match status" value="1"/>
</dbReference>
<dbReference type="EMBL" id="CAAALY010246115">
    <property type="protein sequence ID" value="VEL33629.1"/>
    <property type="molecule type" value="Genomic_DNA"/>
</dbReference>
<dbReference type="GO" id="GO:0005634">
    <property type="term" value="C:nucleus"/>
    <property type="evidence" value="ECO:0007669"/>
    <property type="project" value="TreeGrafter"/>
</dbReference>
<dbReference type="PANTHER" id="PTHR10928">
    <property type="entry name" value="SUPPRESSOR OF FUSED"/>
    <property type="match status" value="1"/>
</dbReference>
<dbReference type="OrthoDB" id="10038834at2759"/>